<dbReference type="Pfam" id="PF07705">
    <property type="entry name" value="CARDB"/>
    <property type="match status" value="2"/>
</dbReference>
<dbReference type="Gene3D" id="2.60.40.10">
    <property type="entry name" value="Immunoglobulins"/>
    <property type="match status" value="2"/>
</dbReference>
<sequence>MKKFKVIAVFSILVLIITGFSYALQHDVSVFEMDDNIIFTDTNSYEENNIDPNTIKITGPTIKIEEPIDKLTNELSVKSIIVSDNSLTEDITVTDSVYKSTSMSTSSTLPDLNITNLREKPGVTYPFKVGETAYFEYTIANHGGTSTPWNTKVGIYYNTIHVGTITVGTIQAGYTYTGGISLDGIPEGTHEIKVKADPFNEISESNENNNEDKGNFTWQGVPDLNVSSFKTVSNARDFEIEKGVDFIFTISNEGTGRANGSIPIHLHLFGTEIYTSSIPSLDVGYTATGRFTLTFAEGGYYSLAIHANKNNSIVPKETNLTNNLKTTAVSIIDSSFYKSCGWPTSVIPIRPYSYNSTWQTPMDTAISNWNNDEAKITFNKVSLSDNTVAAGQYDYDAYGKCFSTYKGDELTKFEIQLNSRTISEDATNLSNFIQSVFVHELGHTIWLADNPNTTSSSIMKYSRNRNTMTKPQTYDIIHVKAKY</sequence>
<keyword evidence="3" id="KW-1185">Reference proteome</keyword>
<organism evidence="2 3">
    <name type="scientific">Anaerovirgula multivorans</name>
    <dbReference type="NCBI Taxonomy" id="312168"/>
    <lineage>
        <taxon>Bacteria</taxon>
        <taxon>Bacillati</taxon>
        <taxon>Bacillota</taxon>
        <taxon>Clostridia</taxon>
        <taxon>Peptostreptococcales</taxon>
        <taxon>Natronincolaceae</taxon>
        <taxon>Anaerovirgula</taxon>
    </lineage>
</organism>
<accession>A0A239HP94</accession>
<dbReference type="EMBL" id="FZOJ01000023">
    <property type="protein sequence ID" value="SNS83021.1"/>
    <property type="molecule type" value="Genomic_DNA"/>
</dbReference>
<protein>
    <submittedName>
        <fullName evidence="2">CARDB protein</fullName>
    </submittedName>
</protein>
<dbReference type="Proteomes" id="UP000198304">
    <property type="component" value="Unassembled WGS sequence"/>
</dbReference>
<name>A0A239HP94_9FIRM</name>
<gene>
    <name evidence="2" type="ORF">SAMN05446037_10236</name>
</gene>
<dbReference type="AlphaFoldDB" id="A0A239HP94"/>
<dbReference type="RefSeq" id="WP_089284284.1">
    <property type="nucleotide sequence ID" value="NZ_FZOJ01000023.1"/>
</dbReference>
<dbReference type="Gene3D" id="3.40.390.10">
    <property type="entry name" value="Collagenase (Catalytic Domain)"/>
    <property type="match status" value="1"/>
</dbReference>
<dbReference type="InterPro" id="IPR011635">
    <property type="entry name" value="CARDB"/>
</dbReference>
<dbReference type="InterPro" id="IPR013783">
    <property type="entry name" value="Ig-like_fold"/>
</dbReference>
<feature type="domain" description="CARDB" evidence="1">
    <location>
        <begin position="110"/>
        <end position="211"/>
    </location>
</feature>
<reference evidence="2 3" key="1">
    <citation type="submission" date="2017-06" db="EMBL/GenBank/DDBJ databases">
        <authorList>
            <person name="Kim H.J."/>
            <person name="Triplett B.A."/>
        </authorList>
    </citation>
    <scope>NUCLEOTIDE SEQUENCE [LARGE SCALE GENOMIC DNA]</scope>
    <source>
        <strain evidence="2 3">SCA</strain>
    </source>
</reference>
<evidence type="ECO:0000313" key="3">
    <source>
        <dbReference type="Proteomes" id="UP000198304"/>
    </source>
</evidence>
<dbReference type="InterPro" id="IPR024079">
    <property type="entry name" value="MetalloPept_cat_dom_sf"/>
</dbReference>
<proteinExistence type="predicted"/>
<evidence type="ECO:0000259" key="1">
    <source>
        <dbReference type="Pfam" id="PF07705"/>
    </source>
</evidence>
<dbReference type="OrthoDB" id="2640398at2"/>
<feature type="domain" description="CARDB" evidence="1">
    <location>
        <begin position="222"/>
        <end position="326"/>
    </location>
</feature>
<dbReference type="SUPFAM" id="SSF55486">
    <property type="entry name" value="Metalloproteases ('zincins'), catalytic domain"/>
    <property type="match status" value="1"/>
</dbReference>
<dbReference type="GO" id="GO:0008237">
    <property type="term" value="F:metallopeptidase activity"/>
    <property type="evidence" value="ECO:0007669"/>
    <property type="project" value="InterPro"/>
</dbReference>
<evidence type="ECO:0000313" key="2">
    <source>
        <dbReference type="EMBL" id="SNS83021.1"/>
    </source>
</evidence>